<keyword evidence="2" id="KW-1185">Reference proteome</keyword>
<evidence type="ECO:0000313" key="2">
    <source>
        <dbReference type="Proteomes" id="UP001367508"/>
    </source>
</evidence>
<dbReference type="EMBL" id="JAYMYQ010000005">
    <property type="protein sequence ID" value="KAK7328448.1"/>
    <property type="molecule type" value="Genomic_DNA"/>
</dbReference>
<dbReference type="AlphaFoldDB" id="A0AAN9L814"/>
<name>A0AAN9L814_CANGL</name>
<accession>A0AAN9L814</accession>
<sequence length="84" mass="9434">MANEMLIRGEAWLKNSDQTLSASACTKGKEICQVSEAPFSENSWILRSFLNLLLHFSDISTLLTLHRISSSLQFRLEKASCAIM</sequence>
<proteinExistence type="predicted"/>
<organism evidence="1 2">
    <name type="scientific">Canavalia gladiata</name>
    <name type="common">Sword bean</name>
    <name type="synonym">Dolichos gladiatus</name>
    <dbReference type="NCBI Taxonomy" id="3824"/>
    <lineage>
        <taxon>Eukaryota</taxon>
        <taxon>Viridiplantae</taxon>
        <taxon>Streptophyta</taxon>
        <taxon>Embryophyta</taxon>
        <taxon>Tracheophyta</taxon>
        <taxon>Spermatophyta</taxon>
        <taxon>Magnoliopsida</taxon>
        <taxon>eudicotyledons</taxon>
        <taxon>Gunneridae</taxon>
        <taxon>Pentapetalae</taxon>
        <taxon>rosids</taxon>
        <taxon>fabids</taxon>
        <taxon>Fabales</taxon>
        <taxon>Fabaceae</taxon>
        <taxon>Papilionoideae</taxon>
        <taxon>50 kb inversion clade</taxon>
        <taxon>NPAAA clade</taxon>
        <taxon>indigoferoid/millettioid clade</taxon>
        <taxon>Phaseoleae</taxon>
        <taxon>Canavalia</taxon>
    </lineage>
</organism>
<evidence type="ECO:0000313" key="1">
    <source>
        <dbReference type="EMBL" id="KAK7328448.1"/>
    </source>
</evidence>
<comment type="caution">
    <text evidence="1">The sequence shown here is derived from an EMBL/GenBank/DDBJ whole genome shotgun (WGS) entry which is preliminary data.</text>
</comment>
<gene>
    <name evidence="1" type="ORF">VNO77_22554</name>
</gene>
<reference evidence="1 2" key="1">
    <citation type="submission" date="2024-01" db="EMBL/GenBank/DDBJ databases">
        <title>The genomes of 5 underutilized Papilionoideae crops provide insights into root nodulation and disease resistanc.</title>
        <authorList>
            <person name="Jiang F."/>
        </authorList>
    </citation>
    <scope>NUCLEOTIDE SEQUENCE [LARGE SCALE GENOMIC DNA]</scope>
    <source>
        <strain evidence="1">LVBAO_FW01</strain>
        <tissue evidence="1">Leaves</tissue>
    </source>
</reference>
<dbReference type="Proteomes" id="UP001367508">
    <property type="component" value="Unassembled WGS sequence"/>
</dbReference>
<protein>
    <submittedName>
        <fullName evidence="1">Uncharacterized protein</fullName>
    </submittedName>
</protein>